<dbReference type="EMBL" id="DWUP01000123">
    <property type="protein sequence ID" value="HJD53206.1"/>
    <property type="molecule type" value="Genomic_DNA"/>
</dbReference>
<organism evidence="2 3">
    <name type="scientific">Candidatus Avibacteroides avistercoris</name>
    <dbReference type="NCBI Taxonomy" id="2840690"/>
    <lineage>
        <taxon>Bacteria</taxon>
        <taxon>Pseudomonadati</taxon>
        <taxon>Bacteroidota</taxon>
        <taxon>Bacteroidia</taxon>
        <taxon>Bacteroidales</taxon>
        <taxon>Bacteroidaceae</taxon>
        <taxon>Bacteroidaceae incertae sedis</taxon>
        <taxon>Candidatus Avibacteroides</taxon>
    </lineage>
</organism>
<dbReference type="InterPro" id="IPR013783">
    <property type="entry name" value="Ig-like_fold"/>
</dbReference>
<name>A0A9D2UIZ6_9BACT</name>
<feature type="signal peptide" evidence="1">
    <location>
        <begin position="1"/>
        <end position="23"/>
    </location>
</feature>
<sequence>MYKVILTVGLSLLAILAPVSVSAGVMENDSLMLGNCEGRGVSMSGSNVTGGALYFPESRMAVCEGNYLESVWIYINAPASYVNSLEIFVSGSLDEPYDYVQQGEPARFGWNEVVLDTPYQLDGSALYIGFEIDGASVSYAARRSEGDEFSLVDGVWQPYTDIYSHAFYGVVRGDNLPLHDVALECRVPFTYAVTGEGNVVEATITNNGLATVESLDFTFDLGGGSISQTVEGLSIPYLESQRVVLDGLVFHEAGEYDVTLTVSAVNGAADLDMTDNTSSSYHYVCLDSYTPRNVLLEIYSTELCSNCPAAHNGIDNIVDGNGRIIEVGHHSGYYTDGLTVDASVEYEWFYGGHTSAPSILIDRTNRLARYPELRTYEDNNGPVMGVGNSMAGALDDALATPAYAEIDVQVSNDLSADYRDLTIDVTGRSLLPLPDDESVLYVFLTEDSIFTETQAGSGGSYYHRHSLRSCLSDTWGDAVDLAGGFTETYQFSIPDEWDMARMHVVAFVAHSDSEDYNDNEVYNTSSVALRRFMPQSSIADGVAADTGIIYDGHSLMLPGDCIGVDVCSLSGVRLLSSSAGHHRLSVEGLDDGVYIYVAHYGDRIASGKFVRRR</sequence>
<evidence type="ECO:0000313" key="2">
    <source>
        <dbReference type="EMBL" id="HJD53206.1"/>
    </source>
</evidence>
<reference evidence="2" key="1">
    <citation type="journal article" date="2021" name="PeerJ">
        <title>Extensive microbial diversity within the chicken gut microbiome revealed by metagenomics and culture.</title>
        <authorList>
            <person name="Gilroy R."/>
            <person name="Ravi A."/>
            <person name="Getino M."/>
            <person name="Pursley I."/>
            <person name="Horton D.L."/>
            <person name="Alikhan N.F."/>
            <person name="Baker D."/>
            <person name="Gharbi K."/>
            <person name="Hall N."/>
            <person name="Watson M."/>
            <person name="Adriaenssens E.M."/>
            <person name="Foster-Nyarko E."/>
            <person name="Jarju S."/>
            <person name="Secka A."/>
            <person name="Antonio M."/>
            <person name="Oren A."/>
            <person name="Chaudhuri R.R."/>
            <person name="La Ragione R."/>
            <person name="Hildebrand F."/>
            <person name="Pallen M.J."/>
        </authorList>
    </citation>
    <scope>NUCLEOTIDE SEQUENCE</scope>
    <source>
        <strain evidence="2">MalCec1-1739</strain>
    </source>
</reference>
<feature type="chain" id="PRO_5039522304" evidence="1">
    <location>
        <begin position="24"/>
        <end position="613"/>
    </location>
</feature>
<dbReference type="InterPro" id="IPR021615">
    <property type="entry name" value="Omp28"/>
</dbReference>
<comment type="caution">
    <text evidence="2">The sequence shown here is derived from an EMBL/GenBank/DDBJ whole genome shotgun (WGS) entry which is preliminary data.</text>
</comment>
<gene>
    <name evidence="2" type="ORF">IAA93_05735</name>
</gene>
<keyword evidence="1" id="KW-0732">Signal</keyword>
<reference evidence="2" key="2">
    <citation type="submission" date="2021-04" db="EMBL/GenBank/DDBJ databases">
        <authorList>
            <person name="Gilroy R."/>
        </authorList>
    </citation>
    <scope>NUCLEOTIDE SEQUENCE</scope>
    <source>
        <strain evidence="2">MalCec1-1739</strain>
    </source>
</reference>
<dbReference type="Gene3D" id="2.60.40.10">
    <property type="entry name" value="Immunoglobulins"/>
    <property type="match status" value="2"/>
</dbReference>
<proteinExistence type="predicted"/>
<dbReference type="Proteomes" id="UP000787625">
    <property type="component" value="Unassembled WGS sequence"/>
</dbReference>
<protein>
    <submittedName>
        <fullName evidence="2">Omp28-related outer membrane protein</fullName>
    </submittedName>
</protein>
<accession>A0A9D2UIZ6</accession>
<dbReference type="AlphaFoldDB" id="A0A9D2UIZ6"/>
<evidence type="ECO:0000313" key="3">
    <source>
        <dbReference type="Proteomes" id="UP000787625"/>
    </source>
</evidence>
<dbReference type="Pfam" id="PF11551">
    <property type="entry name" value="Omp28"/>
    <property type="match status" value="1"/>
</dbReference>
<evidence type="ECO:0000256" key="1">
    <source>
        <dbReference type="SAM" id="SignalP"/>
    </source>
</evidence>